<gene>
    <name evidence="2" type="ORF">EVAR_65734_1</name>
</gene>
<accession>A0A4C1ZTV3</accession>
<dbReference type="AlphaFoldDB" id="A0A4C1ZTV3"/>
<organism evidence="2 3">
    <name type="scientific">Eumeta variegata</name>
    <name type="common">Bagworm moth</name>
    <name type="synonym">Eumeta japonica</name>
    <dbReference type="NCBI Taxonomy" id="151549"/>
    <lineage>
        <taxon>Eukaryota</taxon>
        <taxon>Metazoa</taxon>
        <taxon>Ecdysozoa</taxon>
        <taxon>Arthropoda</taxon>
        <taxon>Hexapoda</taxon>
        <taxon>Insecta</taxon>
        <taxon>Pterygota</taxon>
        <taxon>Neoptera</taxon>
        <taxon>Endopterygota</taxon>
        <taxon>Lepidoptera</taxon>
        <taxon>Glossata</taxon>
        <taxon>Ditrysia</taxon>
        <taxon>Tineoidea</taxon>
        <taxon>Psychidae</taxon>
        <taxon>Oiketicinae</taxon>
        <taxon>Eumeta</taxon>
    </lineage>
</organism>
<comment type="caution">
    <text evidence="2">The sequence shown here is derived from an EMBL/GenBank/DDBJ whole genome shotgun (WGS) entry which is preliminary data.</text>
</comment>
<evidence type="ECO:0000256" key="1">
    <source>
        <dbReference type="SAM" id="MobiDB-lite"/>
    </source>
</evidence>
<feature type="compositionally biased region" description="Polar residues" evidence="1">
    <location>
        <begin position="7"/>
        <end position="17"/>
    </location>
</feature>
<proteinExistence type="predicted"/>
<dbReference type="Proteomes" id="UP000299102">
    <property type="component" value="Unassembled WGS sequence"/>
</dbReference>
<keyword evidence="3" id="KW-1185">Reference proteome</keyword>
<feature type="region of interest" description="Disordered" evidence="1">
    <location>
        <begin position="1"/>
        <end position="50"/>
    </location>
</feature>
<sequence>MKELGTGTLQRFQTFSPSARRAANGRAQDAGLASCKRQANEKTSRQSLPPAKAIGNPIAVTSALPISWKRMEYLMVEIGLAEGGEEEEEHVLSTFIEFKNPHQSPPGRSKSVDLFVRYCERKYRNK</sequence>
<name>A0A4C1ZTV3_EUMVA</name>
<dbReference type="EMBL" id="BGZK01002262">
    <property type="protein sequence ID" value="GBP92321.1"/>
    <property type="molecule type" value="Genomic_DNA"/>
</dbReference>
<reference evidence="2 3" key="1">
    <citation type="journal article" date="2019" name="Commun. Biol.">
        <title>The bagworm genome reveals a unique fibroin gene that provides high tensile strength.</title>
        <authorList>
            <person name="Kono N."/>
            <person name="Nakamura H."/>
            <person name="Ohtoshi R."/>
            <person name="Tomita M."/>
            <person name="Numata K."/>
            <person name="Arakawa K."/>
        </authorList>
    </citation>
    <scope>NUCLEOTIDE SEQUENCE [LARGE SCALE GENOMIC DNA]</scope>
</reference>
<evidence type="ECO:0000313" key="3">
    <source>
        <dbReference type="Proteomes" id="UP000299102"/>
    </source>
</evidence>
<protein>
    <submittedName>
        <fullName evidence="2">Uncharacterized protein</fullName>
    </submittedName>
</protein>
<evidence type="ECO:0000313" key="2">
    <source>
        <dbReference type="EMBL" id="GBP92321.1"/>
    </source>
</evidence>